<feature type="region of interest" description="Disordered" evidence="6">
    <location>
        <begin position="216"/>
        <end position="243"/>
    </location>
</feature>
<dbReference type="GO" id="GO:0016020">
    <property type="term" value="C:membrane"/>
    <property type="evidence" value="ECO:0007669"/>
    <property type="project" value="UniProtKB-SubCell"/>
</dbReference>
<feature type="region of interest" description="Disordered" evidence="6">
    <location>
        <begin position="272"/>
        <end position="307"/>
    </location>
</feature>
<sequence>MLRIVVDEGLRDRLLQNVAARPRCQVGAIVGRRLPNGSRIYCLLAIPIPMRCEETGKNVNRKDRSDSEEEAVRWACLADVSRRRVELHIKQLTRLLVGGLSVCGLYAITPEPGTPALTALKRLWPPFASSRGCRTPHEAFAASPQGHEPPAAHDLAWLHVNASSRQFTWRVGPPGGEMRPGEVTYQARLLSKFVLWHSVVHVDLEVGLSDVWIGEEGGEGNDDEKGEGKRKAVVKRTGGRAGDHGHHDFGETFWSTVLRAGYLEGESFKKARAFPSPIPPAPAPTPEALRDAEVKPGGGGGGGSTPSSLLSYAAFRRDDEGKRRLDFYAPWLDDLDEEGGDAGGRGRRRGEGPGETSPQDQGGSQEEDKGGERAGRRMWMVGSVVCVAVQLAEEDMVAAVAGLKADYARTLLERVQLLREGRRGEKDGLRSSLQLPRRVFLASFHPSSGSSTPGLPSYRILLGEYLHAEPSQGKGAIGDREAQACLEEILRAGTFIPGCTPSSPPAQAPGPPRTISRLCAWECDAPTLLLVPPAPEKAPSCRGGVDAQDSGLDPVARGASVPSSVSVGPGMASKGEKETKETFSTTLPAYKAAASPPEEARESSVPVRQRRASLPSKGGASTPSVPPPFLLPTSQSACSPSSPTPLALATRLAMVLAGLILLGVAAFLKSRGSV</sequence>
<feature type="transmembrane region" description="Helical" evidence="7">
    <location>
        <begin position="648"/>
        <end position="668"/>
    </location>
</feature>
<dbReference type="EMBL" id="SDOX01000166">
    <property type="protein sequence ID" value="TFJ80477.1"/>
    <property type="molecule type" value="Genomic_DNA"/>
</dbReference>
<evidence type="ECO:0000256" key="3">
    <source>
        <dbReference type="ARBA" id="ARBA00022692"/>
    </source>
</evidence>
<dbReference type="AlphaFoldDB" id="A0A4D9CR22"/>
<feature type="compositionally biased region" description="Low complexity" evidence="6">
    <location>
        <begin position="554"/>
        <end position="573"/>
    </location>
</feature>
<dbReference type="OrthoDB" id="21458at2759"/>
<feature type="compositionally biased region" description="Pro residues" evidence="6">
    <location>
        <begin position="276"/>
        <end position="285"/>
    </location>
</feature>
<dbReference type="InterPro" id="IPR029454">
    <property type="entry name" value="ODR-4-like"/>
</dbReference>
<evidence type="ECO:0000256" key="5">
    <source>
        <dbReference type="ARBA" id="ARBA00023136"/>
    </source>
</evidence>
<feature type="compositionally biased region" description="Acidic residues" evidence="6">
    <location>
        <begin position="216"/>
        <end position="225"/>
    </location>
</feature>
<feature type="compositionally biased region" description="Polar residues" evidence="6">
    <location>
        <begin position="632"/>
        <end position="641"/>
    </location>
</feature>
<evidence type="ECO:0000256" key="6">
    <source>
        <dbReference type="SAM" id="MobiDB-lite"/>
    </source>
</evidence>
<evidence type="ECO:0000313" key="8">
    <source>
        <dbReference type="EMBL" id="TFJ80477.1"/>
    </source>
</evidence>
<comment type="subcellular location">
    <subcellularLocation>
        <location evidence="1">Membrane</location>
    </subcellularLocation>
</comment>
<dbReference type="Pfam" id="PF14778">
    <property type="entry name" value="ODR4-like"/>
    <property type="match status" value="1"/>
</dbReference>
<dbReference type="GO" id="GO:0008104">
    <property type="term" value="P:intracellular protein localization"/>
    <property type="evidence" value="ECO:0007669"/>
    <property type="project" value="TreeGrafter"/>
</dbReference>
<dbReference type="PANTHER" id="PTHR33966">
    <property type="entry name" value="PROTEIN ODR-4 HOMOLOG"/>
    <property type="match status" value="1"/>
</dbReference>
<feature type="region of interest" description="Disordered" evidence="6">
    <location>
        <begin position="540"/>
        <end position="643"/>
    </location>
</feature>
<evidence type="ECO:0000256" key="4">
    <source>
        <dbReference type="ARBA" id="ARBA00022989"/>
    </source>
</evidence>
<evidence type="ECO:0000256" key="2">
    <source>
        <dbReference type="ARBA" id="ARBA00010131"/>
    </source>
</evidence>
<keyword evidence="4 7" id="KW-1133">Transmembrane helix</keyword>
<feature type="region of interest" description="Disordered" evidence="6">
    <location>
        <begin position="336"/>
        <end position="373"/>
    </location>
</feature>
<accession>A0A4D9CR22</accession>
<keyword evidence="5 7" id="KW-0472">Membrane</keyword>
<proteinExistence type="inferred from homology"/>
<comment type="similarity">
    <text evidence="2">Belongs to the ODR-4 family.</text>
</comment>
<organism evidence="8 9">
    <name type="scientific">Nannochloropsis salina CCMP1776</name>
    <dbReference type="NCBI Taxonomy" id="1027361"/>
    <lineage>
        <taxon>Eukaryota</taxon>
        <taxon>Sar</taxon>
        <taxon>Stramenopiles</taxon>
        <taxon>Ochrophyta</taxon>
        <taxon>Eustigmatophyceae</taxon>
        <taxon>Eustigmatales</taxon>
        <taxon>Monodopsidaceae</taxon>
        <taxon>Microchloropsis</taxon>
        <taxon>Microchloropsis salina</taxon>
    </lineage>
</organism>
<keyword evidence="3 7" id="KW-0812">Transmembrane</keyword>
<keyword evidence="9" id="KW-1185">Reference proteome</keyword>
<evidence type="ECO:0000313" key="9">
    <source>
        <dbReference type="Proteomes" id="UP000355283"/>
    </source>
</evidence>
<protein>
    <submittedName>
        <fullName evidence="8">Uncharacterized protein</fullName>
    </submittedName>
</protein>
<reference evidence="8 9" key="1">
    <citation type="submission" date="2019-01" db="EMBL/GenBank/DDBJ databases">
        <title>Nuclear Genome Assembly of the Microalgal Biofuel strain Nannochloropsis salina CCMP1776.</title>
        <authorList>
            <person name="Hovde B."/>
        </authorList>
    </citation>
    <scope>NUCLEOTIDE SEQUENCE [LARGE SCALE GENOMIC DNA]</scope>
    <source>
        <strain evidence="8 9">CCMP1776</strain>
    </source>
</reference>
<dbReference type="GO" id="GO:0012505">
    <property type="term" value="C:endomembrane system"/>
    <property type="evidence" value="ECO:0007669"/>
    <property type="project" value="TreeGrafter"/>
</dbReference>
<name>A0A4D9CR22_9STRA</name>
<gene>
    <name evidence="8" type="ORF">NSK_008218</name>
</gene>
<evidence type="ECO:0000256" key="1">
    <source>
        <dbReference type="ARBA" id="ARBA00004370"/>
    </source>
</evidence>
<dbReference type="PANTHER" id="PTHR33966:SF1">
    <property type="entry name" value="PROTEIN ODR-4 HOMOLOG"/>
    <property type="match status" value="1"/>
</dbReference>
<dbReference type="Proteomes" id="UP000355283">
    <property type="component" value="Unassembled WGS sequence"/>
</dbReference>
<comment type="caution">
    <text evidence="8">The sequence shown here is derived from an EMBL/GenBank/DDBJ whole genome shotgun (WGS) entry which is preliminary data.</text>
</comment>
<feature type="compositionally biased region" description="Low complexity" evidence="6">
    <location>
        <begin position="592"/>
        <end position="607"/>
    </location>
</feature>
<evidence type="ECO:0000256" key="7">
    <source>
        <dbReference type="SAM" id="Phobius"/>
    </source>
</evidence>